<evidence type="ECO:0000256" key="1">
    <source>
        <dbReference type="SAM" id="Phobius"/>
    </source>
</evidence>
<dbReference type="EMBL" id="RDQH01000336">
    <property type="protein sequence ID" value="RXH87157.1"/>
    <property type="molecule type" value="Genomic_DNA"/>
</dbReference>
<dbReference type="AlphaFoldDB" id="A0A498IXV0"/>
<dbReference type="Proteomes" id="UP000290289">
    <property type="component" value="Chromosome 10"/>
</dbReference>
<name>A0A498IXV0_MALDO</name>
<feature type="transmembrane region" description="Helical" evidence="1">
    <location>
        <begin position="128"/>
        <end position="146"/>
    </location>
</feature>
<dbReference type="Gramene" id="mRNA:MD10G0143300">
    <property type="protein sequence ID" value="mRNA:MD10G0143300"/>
    <property type="gene ID" value="MD10G0143300"/>
</dbReference>
<evidence type="ECO:0000313" key="2">
    <source>
        <dbReference type="EMBL" id="RXH87157.1"/>
    </source>
</evidence>
<protein>
    <recommendedName>
        <fullName evidence="4">Transmembrane protein</fullName>
    </recommendedName>
</protein>
<organism evidence="2 3">
    <name type="scientific">Malus domestica</name>
    <name type="common">Apple</name>
    <name type="synonym">Pyrus malus</name>
    <dbReference type="NCBI Taxonomy" id="3750"/>
    <lineage>
        <taxon>Eukaryota</taxon>
        <taxon>Viridiplantae</taxon>
        <taxon>Streptophyta</taxon>
        <taxon>Embryophyta</taxon>
        <taxon>Tracheophyta</taxon>
        <taxon>Spermatophyta</taxon>
        <taxon>Magnoliopsida</taxon>
        <taxon>eudicotyledons</taxon>
        <taxon>Gunneridae</taxon>
        <taxon>Pentapetalae</taxon>
        <taxon>rosids</taxon>
        <taxon>fabids</taxon>
        <taxon>Rosales</taxon>
        <taxon>Rosaceae</taxon>
        <taxon>Amygdaloideae</taxon>
        <taxon>Maleae</taxon>
        <taxon>Malus</taxon>
    </lineage>
</organism>
<keyword evidence="3" id="KW-1185">Reference proteome</keyword>
<dbReference type="PANTHER" id="PTHR36777">
    <property type="entry name" value="EXPRESSED PROTEIN"/>
    <property type="match status" value="1"/>
</dbReference>
<evidence type="ECO:0000313" key="3">
    <source>
        <dbReference type="Proteomes" id="UP000290289"/>
    </source>
</evidence>
<reference evidence="2 3" key="1">
    <citation type="submission" date="2018-10" db="EMBL/GenBank/DDBJ databases">
        <title>A high-quality apple genome assembly.</title>
        <authorList>
            <person name="Hu J."/>
        </authorList>
    </citation>
    <scope>NUCLEOTIDE SEQUENCE [LARGE SCALE GENOMIC DNA]</scope>
    <source>
        <strain evidence="3">cv. HFTH1</strain>
        <tissue evidence="2">Young leaf</tissue>
    </source>
</reference>
<sequence length="182" mass="19961">MAGSVMLQSLCCITPQSPNCYKNQTLAFSNSQLFSSSSSFRLNKQTLLSAIRIKRQRTQNHRSVVPVVFASQSNFFKVLQTAWKVGRDGVEAGTNLVPNSVPRPVARVSVTIVALTLSLFVLKSFLSTAFFALATMGLVYFIFIALNKDEGPRGGGGTTSTPKEDGIDDSLEEARRIMEKYK</sequence>
<dbReference type="KEGG" id="mdm:103445426"/>
<accession>A0A498IXV0</accession>
<keyword evidence="1" id="KW-0472">Membrane</keyword>
<keyword evidence="1" id="KW-1133">Transmembrane helix</keyword>
<dbReference type="PANTHER" id="PTHR36777:SF2">
    <property type="entry name" value="EXPRESSED PROTEIN"/>
    <property type="match status" value="1"/>
</dbReference>
<dbReference type="OrthoDB" id="534175at2759"/>
<keyword evidence="1" id="KW-0812">Transmembrane</keyword>
<evidence type="ECO:0008006" key="4">
    <source>
        <dbReference type="Google" id="ProtNLM"/>
    </source>
</evidence>
<comment type="caution">
    <text evidence="2">The sequence shown here is derived from an EMBL/GenBank/DDBJ whole genome shotgun (WGS) entry which is preliminary data.</text>
</comment>
<proteinExistence type="predicted"/>
<gene>
    <name evidence="2" type="ORF">DVH24_028657</name>
</gene>